<evidence type="ECO:0000259" key="3">
    <source>
        <dbReference type="PROSITE" id="PS51186"/>
    </source>
</evidence>
<dbReference type="PANTHER" id="PTHR42919:SF8">
    <property type="entry name" value="N-ALPHA-ACETYLTRANSFERASE 50"/>
    <property type="match status" value="1"/>
</dbReference>
<protein>
    <submittedName>
        <fullName evidence="4">N-acetyltransferase</fullName>
    </submittedName>
</protein>
<dbReference type="SUPFAM" id="SSF55729">
    <property type="entry name" value="Acyl-CoA N-acyltransferases (Nat)"/>
    <property type="match status" value="1"/>
</dbReference>
<evidence type="ECO:0000256" key="1">
    <source>
        <dbReference type="ARBA" id="ARBA00022679"/>
    </source>
</evidence>
<dbReference type="AlphaFoldDB" id="A0A2K0A604"/>
<proteinExistence type="predicted"/>
<dbReference type="PANTHER" id="PTHR42919">
    <property type="entry name" value="N-ALPHA-ACETYLTRANSFERASE"/>
    <property type="match status" value="1"/>
</dbReference>
<name>A0A2K0A604_STAHA</name>
<evidence type="ECO:0000313" key="4">
    <source>
        <dbReference type="EMBL" id="PNN20449.1"/>
    </source>
</evidence>
<dbReference type="InterPro" id="IPR000182">
    <property type="entry name" value="GNAT_dom"/>
</dbReference>
<gene>
    <name evidence="4" type="ORF">AL503_006480</name>
</gene>
<dbReference type="PROSITE" id="PS51186">
    <property type="entry name" value="GNAT"/>
    <property type="match status" value="1"/>
</dbReference>
<accession>A0A2K0A604</accession>
<dbReference type="Proteomes" id="UP000053523">
    <property type="component" value="Unassembled WGS sequence"/>
</dbReference>
<dbReference type="InterPro" id="IPR016181">
    <property type="entry name" value="Acyl_CoA_acyltransferase"/>
</dbReference>
<dbReference type="Gene3D" id="3.40.630.30">
    <property type="match status" value="1"/>
</dbReference>
<dbReference type="GO" id="GO:0016747">
    <property type="term" value="F:acyltransferase activity, transferring groups other than amino-acyl groups"/>
    <property type="evidence" value="ECO:0007669"/>
    <property type="project" value="InterPro"/>
</dbReference>
<evidence type="ECO:0000313" key="5">
    <source>
        <dbReference type="Proteomes" id="UP000053523"/>
    </source>
</evidence>
<comment type="caution">
    <text evidence="4">The sequence shown here is derived from an EMBL/GenBank/DDBJ whole genome shotgun (WGS) entry which is preliminary data.</text>
</comment>
<dbReference type="RefSeq" id="WP_037549983.1">
    <property type="nucleotide sequence ID" value="NZ_CAJCGD010000012.1"/>
</dbReference>
<dbReference type="InterPro" id="IPR051556">
    <property type="entry name" value="N-term/lysine_N-AcTrnsfr"/>
</dbReference>
<dbReference type="EMBL" id="LORN02000015">
    <property type="protein sequence ID" value="PNN20449.1"/>
    <property type="molecule type" value="Genomic_DNA"/>
</dbReference>
<sequence>MSEYITMIENMDVSDLRQISETTFYDTFEGEYSDDDFNQFFKESYNEKVLLNELNNPNSFHYFYKVNDQIAGYLKLNVGNAQTEPKGVDYLEIQRIYFYKTYQGGGRGQKFIQLALDKAKELNKNKVWLGVWEHNQQALSFYKKHGFEVTGQHEFITGEVVDIDLIMEREV</sequence>
<dbReference type="Pfam" id="PF00583">
    <property type="entry name" value="Acetyltransf_1"/>
    <property type="match status" value="1"/>
</dbReference>
<keyword evidence="2" id="KW-0012">Acyltransferase</keyword>
<evidence type="ECO:0000256" key="2">
    <source>
        <dbReference type="ARBA" id="ARBA00023315"/>
    </source>
</evidence>
<keyword evidence="1 4" id="KW-0808">Transferase</keyword>
<dbReference type="CDD" id="cd04301">
    <property type="entry name" value="NAT_SF"/>
    <property type="match status" value="1"/>
</dbReference>
<feature type="domain" description="N-acetyltransferase" evidence="3">
    <location>
        <begin position="14"/>
        <end position="171"/>
    </location>
</feature>
<reference evidence="4 5" key="1">
    <citation type="submission" date="2017-12" db="EMBL/GenBank/DDBJ databases">
        <title>FDA dAtabase for Regulatory Grade micrObial Sequences (FDA-ARGOS): Supporting development and validation of Infectious Disease Dx tests.</title>
        <authorList>
            <person name="Hoffmann M."/>
            <person name="Allard M."/>
            <person name="Evans P."/>
            <person name="Brown E."/>
            <person name="Tallon L."/>
            <person name="Sadzewicz L."/>
            <person name="Sengamalay N."/>
            <person name="Ott S."/>
            <person name="Godinez A."/>
            <person name="Nagaraj S."/>
            <person name="Vavikolanu K."/>
            <person name="Aluvathingal J."/>
            <person name="Nadendla S."/>
            <person name="Sichtig H."/>
        </authorList>
    </citation>
    <scope>NUCLEOTIDE SEQUENCE [LARGE SCALE GENOMIC DNA]</scope>
    <source>
        <strain evidence="4 5">FDAARGOS_148</strain>
    </source>
</reference>
<organism evidence="4 5">
    <name type="scientific">Staphylococcus haemolyticus</name>
    <dbReference type="NCBI Taxonomy" id="1283"/>
    <lineage>
        <taxon>Bacteria</taxon>
        <taxon>Bacillati</taxon>
        <taxon>Bacillota</taxon>
        <taxon>Bacilli</taxon>
        <taxon>Bacillales</taxon>
        <taxon>Staphylococcaceae</taxon>
        <taxon>Staphylococcus</taxon>
    </lineage>
</organism>